<feature type="short sequence motif" description="GXGXXG" evidence="9">
    <location>
        <begin position="359"/>
        <end position="364"/>
    </location>
</feature>
<dbReference type="InterPro" id="IPR050301">
    <property type="entry name" value="NTE"/>
</dbReference>
<evidence type="ECO:0000256" key="3">
    <source>
        <dbReference type="ARBA" id="ARBA00022692"/>
    </source>
</evidence>
<evidence type="ECO:0000256" key="5">
    <source>
        <dbReference type="ARBA" id="ARBA00022963"/>
    </source>
</evidence>
<dbReference type="PROSITE" id="PS50042">
    <property type="entry name" value="CNMP_BINDING_3"/>
    <property type="match status" value="1"/>
</dbReference>
<dbReference type="RefSeq" id="WP_173134508.1">
    <property type="nucleotide sequence ID" value="NZ_JABRWJ010000017.1"/>
</dbReference>
<comment type="similarity">
    <text evidence="2">Belongs to the NTE family.</text>
</comment>
<name>A0ABX2EU57_9BURK</name>
<dbReference type="CDD" id="cd00038">
    <property type="entry name" value="CAP_ED"/>
    <property type="match status" value="1"/>
</dbReference>
<dbReference type="Gene3D" id="3.40.1090.10">
    <property type="entry name" value="Cytosolic phospholipase A2 catalytic domain"/>
    <property type="match status" value="2"/>
</dbReference>
<protein>
    <submittedName>
        <fullName evidence="12">Patatin-like phospholipase family protein</fullName>
    </submittedName>
</protein>
<evidence type="ECO:0000259" key="10">
    <source>
        <dbReference type="PROSITE" id="PS50042"/>
    </source>
</evidence>
<feature type="active site" description="Proton acceptor" evidence="9">
    <location>
        <position position="507"/>
    </location>
</feature>
<dbReference type="Pfam" id="PF01734">
    <property type="entry name" value="Patatin"/>
    <property type="match status" value="1"/>
</dbReference>
<evidence type="ECO:0000313" key="13">
    <source>
        <dbReference type="Proteomes" id="UP000737171"/>
    </source>
</evidence>
<dbReference type="InterPro" id="IPR000595">
    <property type="entry name" value="cNMP-bd_dom"/>
</dbReference>
<dbReference type="PRINTS" id="PR00103">
    <property type="entry name" value="CAMPKINASE"/>
</dbReference>
<evidence type="ECO:0000256" key="7">
    <source>
        <dbReference type="ARBA" id="ARBA00023098"/>
    </source>
</evidence>
<keyword evidence="8" id="KW-0472">Membrane</keyword>
<dbReference type="SMART" id="SM00100">
    <property type="entry name" value="cNMP"/>
    <property type="match status" value="1"/>
</dbReference>
<feature type="domain" description="PNPLA" evidence="11">
    <location>
        <begin position="355"/>
        <end position="520"/>
    </location>
</feature>
<keyword evidence="7 9" id="KW-0443">Lipid metabolism</keyword>
<evidence type="ECO:0000256" key="2">
    <source>
        <dbReference type="ARBA" id="ARBA00006636"/>
    </source>
</evidence>
<organism evidence="12 13">
    <name type="scientific">Pseudaquabacterium terrae</name>
    <dbReference type="NCBI Taxonomy" id="2732868"/>
    <lineage>
        <taxon>Bacteria</taxon>
        <taxon>Pseudomonadati</taxon>
        <taxon>Pseudomonadota</taxon>
        <taxon>Betaproteobacteria</taxon>
        <taxon>Burkholderiales</taxon>
        <taxon>Sphaerotilaceae</taxon>
        <taxon>Pseudaquabacterium</taxon>
    </lineage>
</organism>
<keyword evidence="3" id="KW-0812">Transmembrane</keyword>
<dbReference type="InterPro" id="IPR018490">
    <property type="entry name" value="cNMP-bd_dom_sf"/>
</dbReference>
<evidence type="ECO:0000256" key="4">
    <source>
        <dbReference type="ARBA" id="ARBA00022801"/>
    </source>
</evidence>
<keyword evidence="4 9" id="KW-0378">Hydrolase</keyword>
<evidence type="ECO:0000259" key="11">
    <source>
        <dbReference type="PROSITE" id="PS51635"/>
    </source>
</evidence>
<feature type="short sequence motif" description="GXSXG" evidence="9">
    <location>
        <begin position="386"/>
        <end position="390"/>
    </location>
</feature>
<feature type="domain" description="Cyclic nucleotide-binding" evidence="10">
    <location>
        <begin position="28"/>
        <end position="160"/>
    </location>
</feature>
<dbReference type="InterPro" id="IPR016035">
    <property type="entry name" value="Acyl_Trfase/lysoPLipase"/>
</dbReference>
<dbReference type="InterPro" id="IPR001423">
    <property type="entry name" value="LysoPLipase_patatin_CS"/>
</dbReference>
<gene>
    <name evidence="12" type="ORF">HLB44_34135</name>
</gene>
<dbReference type="SUPFAM" id="SSF52151">
    <property type="entry name" value="FabD/lysophospholipase-like"/>
    <property type="match status" value="1"/>
</dbReference>
<dbReference type="InterPro" id="IPR014710">
    <property type="entry name" value="RmlC-like_jellyroll"/>
</dbReference>
<dbReference type="InterPro" id="IPR002641">
    <property type="entry name" value="PNPLA_dom"/>
</dbReference>
<reference evidence="12 13" key="1">
    <citation type="submission" date="2020-05" db="EMBL/GenBank/DDBJ databases">
        <title>Aquincola sp. isolate from soil.</title>
        <authorList>
            <person name="Han J."/>
            <person name="Kim D.-U."/>
        </authorList>
    </citation>
    <scope>NUCLEOTIDE SEQUENCE [LARGE SCALE GENOMIC DNA]</scope>
    <source>
        <strain evidence="12 13">S2</strain>
    </source>
</reference>
<feature type="short sequence motif" description="DGA/G" evidence="9">
    <location>
        <begin position="507"/>
        <end position="509"/>
    </location>
</feature>
<dbReference type="Proteomes" id="UP000737171">
    <property type="component" value="Unassembled WGS sequence"/>
</dbReference>
<dbReference type="InterPro" id="IPR056556">
    <property type="entry name" value="NTE1_P-loop_dom"/>
</dbReference>
<dbReference type="Pfam" id="PF24179">
    <property type="entry name" value="NTE_Ploop"/>
    <property type="match status" value="1"/>
</dbReference>
<keyword evidence="13" id="KW-1185">Reference proteome</keyword>
<proteinExistence type="inferred from homology"/>
<evidence type="ECO:0000256" key="1">
    <source>
        <dbReference type="ARBA" id="ARBA00004370"/>
    </source>
</evidence>
<keyword evidence="5 9" id="KW-0442">Lipid degradation</keyword>
<dbReference type="PROSITE" id="PS51635">
    <property type="entry name" value="PNPLA"/>
    <property type="match status" value="1"/>
</dbReference>
<comment type="subcellular location">
    <subcellularLocation>
        <location evidence="1">Membrane</location>
    </subcellularLocation>
</comment>
<dbReference type="EMBL" id="JABRWJ010000017">
    <property type="protein sequence ID" value="NRF72037.1"/>
    <property type="molecule type" value="Genomic_DNA"/>
</dbReference>
<dbReference type="SUPFAM" id="SSF51206">
    <property type="entry name" value="cAMP-binding domain-like"/>
    <property type="match status" value="1"/>
</dbReference>
<dbReference type="PANTHER" id="PTHR14226:SF29">
    <property type="entry name" value="NEUROPATHY TARGET ESTERASE SWS"/>
    <property type="match status" value="1"/>
</dbReference>
<dbReference type="Gene3D" id="2.60.120.10">
    <property type="entry name" value="Jelly Rolls"/>
    <property type="match status" value="1"/>
</dbReference>
<dbReference type="PROSITE" id="PS01237">
    <property type="entry name" value="UPF0028"/>
    <property type="match status" value="1"/>
</dbReference>
<dbReference type="Pfam" id="PF00027">
    <property type="entry name" value="cNMP_binding"/>
    <property type="match status" value="1"/>
</dbReference>
<evidence type="ECO:0000256" key="9">
    <source>
        <dbReference type="PROSITE-ProRule" id="PRU01161"/>
    </source>
</evidence>
<feature type="active site" description="Nucleophile" evidence="9">
    <location>
        <position position="388"/>
    </location>
</feature>
<sequence length="647" mass="71823">MHRESFFRDGQQRQPYQDELLNRLLRGCFGEIDAASIALLRQHLEWVEIAGGQTLLEQGQPGDSMYLLVSGRLRAYVRDENNGHGRAAAAGGVHGQRMLGEITRGQIVGEMSLYTDEPRMATVVAIRDSVLVKLGKEAFDRLLASSAQVSVALTRQIIQRLKQAHAPTVYVRPITIGLLPVSNGLDLVGLAAQLALQLQRIGRVEVIDAMRIDEELNAPEATLGPGAMADMQRRMTLFLDRVEANADFVLLLADPLPTAWTERCCRDADELLLLADASQPAVIHPNEKACLLNRPARTEVAEVLVLLHEADLPAPRGTRAWLDRRPVADHWHVRPALDSDMARLARLLSRTATGLVLAGGGARGLAHLGVYRALQEHGIEVDCVGGTSIGAVMATYVASDRPWPMVMANARRAFVTNPTGDWNPLPWLSLFRGHRLRRILETAVTDLLGADADVEDLWKTWFCVATNYSHAREQVLRRGRLVKALLASTSIPGALPPVLHEGELLCDGGSFNNFPVDVMRAQRGIGRVIGIDLDFRQPLRVDLDEVPSGWALFIDSFRPLRKRRYRLPSLAAYLMTVMVLYSISRSRRSRELTDLYFNPPLDRVGLLQWHRFDRIVQRGYEHGVSVLAERAKAATETPKPLDPSGPR</sequence>
<evidence type="ECO:0000313" key="12">
    <source>
        <dbReference type="EMBL" id="NRF72037.1"/>
    </source>
</evidence>
<evidence type="ECO:0000256" key="8">
    <source>
        <dbReference type="ARBA" id="ARBA00023136"/>
    </source>
</evidence>
<evidence type="ECO:0000256" key="6">
    <source>
        <dbReference type="ARBA" id="ARBA00022989"/>
    </source>
</evidence>
<dbReference type="PANTHER" id="PTHR14226">
    <property type="entry name" value="NEUROPATHY TARGET ESTERASE/SWISS CHEESE D.MELANOGASTER"/>
    <property type="match status" value="1"/>
</dbReference>
<comment type="caution">
    <text evidence="12">The sequence shown here is derived from an EMBL/GenBank/DDBJ whole genome shotgun (WGS) entry which is preliminary data.</text>
</comment>
<keyword evidence="6" id="KW-1133">Transmembrane helix</keyword>
<accession>A0ABX2EU57</accession>